<evidence type="ECO:0000313" key="3">
    <source>
        <dbReference type="EMBL" id="ODQ72671.1"/>
    </source>
</evidence>
<evidence type="ECO:0000256" key="1">
    <source>
        <dbReference type="SAM" id="MobiDB-lite"/>
    </source>
</evidence>
<feature type="region of interest" description="Disordered" evidence="1">
    <location>
        <begin position="234"/>
        <end position="269"/>
    </location>
</feature>
<feature type="region of interest" description="Disordered" evidence="1">
    <location>
        <begin position="165"/>
        <end position="193"/>
    </location>
</feature>
<dbReference type="PROSITE" id="PS50048">
    <property type="entry name" value="ZN2_CY6_FUNGAL_2"/>
    <property type="match status" value="1"/>
</dbReference>
<dbReference type="PANTHER" id="PTHR47657">
    <property type="entry name" value="STEROL REGULATORY ELEMENT-BINDING PROTEIN ECM22"/>
    <property type="match status" value="1"/>
</dbReference>
<evidence type="ECO:0000259" key="2">
    <source>
        <dbReference type="PROSITE" id="PS50048"/>
    </source>
</evidence>
<proteinExistence type="predicted"/>
<feature type="compositionally biased region" description="Polar residues" evidence="1">
    <location>
        <begin position="287"/>
        <end position="300"/>
    </location>
</feature>
<dbReference type="EMBL" id="KV454295">
    <property type="protein sequence ID" value="ODQ72671.1"/>
    <property type="molecule type" value="Genomic_DNA"/>
</dbReference>
<feature type="domain" description="Zn(2)-C6 fungal-type" evidence="2">
    <location>
        <begin position="45"/>
        <end position="75"/>
    </location>
</feature>
<dbReference type="SUPFAM" id="SSF57701">
    <property type="entry name" value="Zn2/Cys6 DNA-binding domain"/>
    <property type="match status" value="1"/>
</dbReference>
<dbReference type="InterPro" id="IPR036864">
    <property type="entry name" value="Zn2-C6_fun-type_DNA-bd_sf"/>
</dbReference>
<feature type="compositionally biased region" description="Acidic residues" evidence="1">
    <location>
        <begin position="168"/>
        <end position="178"/>
    </location>
</feature>
<dbReference type="PROSITE" id="PS00463">
    <property type="entry name" value="ZN2_CY6_FUNGAL_1"/>
    <property type="match status" value="1"/>
</dbReference>
<accession>A0A1E3Q4U3</accession>
<dbReference type="GO" id="GO:0000981">
    <property type="term" value="F:DNA-binding transcription factor activity, RNA polymerase II-specific"/>
    <property type="evidence" value="ECO:0007669"/>
    <property type="project" value="InterPro"/>
</dbReference>
<keyword evidence="4" id="KW-1185">Reference proteome</keyword>
<gene>
    <name evidence="3" type="ORF">LIPSTDRAFT_304027</name>
</gene>
<dbReference type="OrthoDB" id="3251668at2759"/>
<feature type="region of interest" description="Disordered" evidence="1">
    <location>
        <begin position="284"/>
        <end position="325"/>
    </location>
</feature>
<dbReference type="AlphaFoldDB" id="A0A1E3Q4U3"/>
<dbReference type="PANTHER" id="PTHR47657:SF7">
    <property type="entry name" value="STEROL REGULATORY ELEMENT-BINDING PROTEIN ECM22"/>
    <property type="match status" value="1"/>
</dbReference>
<dbReference type="InterPro" id="IPR052400">
    <property type="entry name" value="Zn2-C6_fungal_TF"/>
</dbReference>
<feature type="compositionally biased region" description="Low complexity" evidence="1">
    <location>
        <begin position="12"/>
        <end position="26"/>
    </location>
</feature>
<evidence type="ECO:0000313" key="4">
    <source>
        <dbReference type="Proteomes" id="UP000094385"/>
    </source>
</evidence>
<dbReference type="Pfam" id="PF00172">
    <property type="entry name" value="Zn_clus"/>
    <property type="match status" value="1"/>
</dbReference>
<dbReference type="GO" id="GO:0008270">
    <property type="term" value="F:zinc ion binding"/>
    <property type="evidence" value="ECO:0007669"/>
    <property type="project" value="InterPro"/>
</dbReference>
<dbReference type="InterPro" id="IPR001138">
    <property type="entry name" value="Zn2Cys6_DnaBD"/>
</dbReference>
<feature type="compositionally biased region" description="Polar residues" evidence="1">
    <location>
        <begin position="260"/>
        <end position="269"/>
    </location>
</feature>
<name>A0A1E3Q4U3_LIPST</name>
<protein>
    <recommendedName>
        <fullName evidence="2">Zn(2)-C6 fungal-type domain-containing protein</fullName>
    </recommendedName>
</protein>
<reference evidence="3 4" key="1">
    <citation type="journal article" date="2016" name="Proc. Natl. Acad. Sci. U.S.A.">
        <title>Comparative genomics of biotechnologically important yeasts.</title>
        <authorList>
            <person name="Riley R."/>
            <person name="Haridas S."/>
            <person name="Wolfe K.H."/>
            <person name="Lopes M.R."/>
            <person name="Hittinger C.T."/>
            <person name="Goeker M."/>
            <person name="Salamov A.A."/>
            <person name="Wisecaver J.H."/>
            <person name="Long T.M."/>
            <person name="Calvey C.H."/>
            <person name="Aerts A.L."/>
            <person name="Barry K.W."/>
            <person name="Choi C."/>
            <person name="Clum A."/>
            <person name="Coughlan A.Y."/>
            <person name="Deshpande S."/>
            <person name="Douglass A.P."/>
            <person name="Hanson S.J."/>
            <person name="Klenk H.-P."/>
            <person name="LaButti K.M."/>
            <person name="Lapidus A."/>
            <person name="Lindquist E.A."/>
            <person name="Lipzen A.M."/>
            <person name="Meier-Kolthoff J.P."/>
            <person name="Ohm R.A."/>
            <person name="Otillar R.P."/>
            <person name="Pangilinan J.L."/>
            <person name="Peng Y."/>
            <person name="Rokas A."/>
            <person name="Rosa C.A."/>
            <person name="Scheuner C."/>
            <person name="Sibirny A.A."/>
            <person name="Slot J.C."/>
            <person name="Stielow J.B."/>
            <person name="Sun H."/>
            <person name="Kurtzman C.P."/>
            <person name="Blackwell M."/>
            <person name="Grigoriev I.V."/>
            <person name="Jeffries T.W."/>
        </authorList>
    </citation>
    <scope>NUCLEOTIDE SEQUENCE [LARGE SCALE GENOMIC DNA]</scope>
    <source>
        <strain evidence="3 4">NRRL Y-11557</strain>
    </source>
</reference>
<organism evidence="3 4">
    <name type="scientific">Lipomyces starkeyi NRRL Y-11557</name>
    <dbReference type="NCBI Taxonomy" id="675824"/>
    <lineage>
        <taxon>Eukaryota</taxon>
        <taxon>Fungi</taxon>
        <taxon>Dikarya</taxon>
        <taxon>Ascomycota</taxon>
        <taxon>Saccharomycotina</taxon>
        <taxon>Lipomycetes</taxon>
        <taxon>Lipomycetales</taxon>
        <taxon>Lipomycetaceae</taxon>
        <taxon>Lipomyces</taxon>
    </lineage>
</organism>
<sequence>MPPFVPSHADSKALQSSLRSRRSAVSMHTTTSVKRVKNAPRSRNGCWTCRNRKVKCDEAQPKCTPCRRLGVVCDYTRQLSYKDDTPKILSKMAKLIDTAGCPVYDPTAKQIFHPYHPHLQQDYEEKHDNGFVVHCVGDYVDSSSSSSTGDSNMSRAHCLGFRASVGSDNDEDEDEDNEDNQKYYHKSRMSRTVQQDLTSHNVARSLSHRRPRLIGADTGQVNFAFDICVSTTPGGPHQPQFPPPDLGVSDSTLRTERLNESSPSLSEANGATCCYYSSEQSQEHSLDQQSSYSHQAITPDSSSSSSTRSRLSMSPPSHHDTYHEDSTISIASEPEENMRFFNMSVNHMFMHVLPTAWSQHHLPHQEPQHSAQYQAPYQPFKSEPGDFSGLVEEEDKALLYYLCQCYSRTDSATTIASTISKNEQHNSSPLIFPVGYQVSLPEFPYHSGFHPSFST</sequence>
<dbReference type="CDD" id="cd00067">
    <property type="entry name" value="GAL4"/>
    <property type="match status" value="1"/>
</dbReference>
<feature type="compositionally biased region" description="Low complexity" evidence="1">
    <location>
        <begin position="301"/>
        <end position="316"/>
    </location>
</feature>
<feature type="region of interest" description="Disordered" evidence="1">
    <location>
        <begin position="1"/>
        <end position="35"/>
    </location>
</feature>
<dbReference type="SMART" id="SM00066">
    <property type="entry name" value="GAL4"/>
    <property type="match status" value="1"/>
</dbReference>
<dbReference type="Proteomes" id="UP000094385">
    <property type="component" value="Unassembled WGS sequence"/>
</dbReference>
<dbReference type="Gene3D" id="4.10.240.10">
    <property type="entry name" value="Zn(2)-C6 fungal-type DNA-binding domain"/>
    <property type="match status" value="1"/>
</dbReference>
<dbReference type="STRING" id="675824.A0A1E3Q4U3"/>